<dbReference type="Gene3D" id="1.25.40.10">
    <property type="entry name" value="Tetratricopeptide repeat domain"/>
    <property type="match status" value="1"/>
</dbReference>
<dbReference type="SUPFAM" id="SSF48452">
    <property type="entry name" value="TPR-like"/>
    <property type="match status" value="1"/>
</dbReference>
<name>A0A210QXL1_MIZYE</name>
<accession>A0A210QXL1</accession>
<dbReference type="InterPro" id="IPR035897">
    <property type="entry name" value="Toll_tir_struct_dom_sf"/>
</dbReference>
<keyword evidence="4" id="KW-1185">Reference proteome</keyword>
<evidence type="ECO:0000259" key="2">
    <source>
        <dbReference type="PROSITE" id="PS50104"/>
    </source>
</evidence>
<dbReference type="Gene3D" id="3.40.50.10140">
    <property type="entry name" value="Toll/interleukin-1 receptor homology (TIR) domain"/>
    <property type="match status" value="1"/>
</dbReference>
<feature type="region of interest" description="Disordered" evidence="1">
    <location>
        <begin position="723"/>
        <end position="743"/>
    </location>
</feature>
<feature type="compositionally biased region" description="Polar residues" evidence="1">
    <location>
        <begin position="604"/>
        <end position="615"/>
    </location>
</feature>
<dbReference type="Pfam" id="PF13676">
    <property type="entry name" value="TIR_2"/>
    <property type="match status" value="1"/>
</dbReference>
<evidence type="ECO:0000313" key="3">
    <source>
        <dbReference type="EMBL" id="OWF53432.1"/>
    </source>
</evidence>
<evidence type="ECO:0000313" key="4">
    <source>
        <dbReference type="Proteomes" id="UP000242188"/>
    </source>
</evidence>
<feature type="compositionally biased region" description="Basic and acidic residues" evidence="1">
    <location>
        <begin position="519"/>
        <end position="529"/>
    </location>
</feature>
<feature type="domain" description="TIR" evidence="2">
    <location>
        <begin position="806"/>
        <end position="941"/>
    </location>
</feature>
<dbReference type="SMART" id="SM00255">
    <property type="entry name" value="TIR"/>
    <property type="match status" value="1"/>
</dbReference>
<dbReference type="PANTHER" id="PTHR16253:SF0">
    <property type="entry name" value="TETRATRICOPEPTIDE REPEAT PROTEIN 22"/>
    <property type="match status" value="1"/>
</dbReference>
<dbReference type="PROSITE" id="PS50104">
    <property type="entry name" value="TIR"/>
    <property type="match status" value="1"/>
</dbReference>
<gene>
    <name evidence="3" type="ORF">KP79_PYT23435</name>
</gene>
<sequence>MADDRKSRAGYFSLCLNTARNPSPKHLNYRIAVANKLLEDFASLKMSKNAIMNLKGVFKFYCKDQLKTAIDCFKNVLEVNGNNKNAIAHMITVYQRLHMNSKANKYKERQEDFDKQRQNRRGLDPECEYCVGDIGQDNFLFEYYDAEALAEQGIAFFMDCYTEEDEWVRNDRPLKLFVDSLRIINNIKGLKLQDQAQSYVEQLELEVKYWLSQCYQKVHQGGGRRDDNMQQPCCKDSYCEGISCLRDITTSDKALPDLKAWAWTFLGVFCFKKPQNLQGQKLVDFEKYVTNLCLKEEFHDPEICFRKALELEVRRSTETRIRYATYLRTFKNRDKIQHAIEWLHEAWDIYKKSGNWFAMTMLSQVNMSMYRVLTRKATNPAEDTEQEHESEKKSSAEYLNDAIKYGEEALLINTTAMDLANVAEAYYLRGRKNDGTMDGDSEDAMQAAEYFWQAVQCLGTEKKPEVHKKHGVFLRAIGEDRQAIECFKRGMEVSVPTKPADNFDKLFETFLEMYSKEREVNTPGHHGDDSNGSDTGQTDEKVAAGKNDVSNQVFERDAEHTAVSVQETKISAEPSIRTPQSATADDQTKDPLQDNPRDIEKGNETVSSAPTSESAQGIMDLELDQGLPSQEHEVMSLDNMSKTNEETEQSEETWTHKQNEIMYEMAYWYQYAIRNFKRACLTKCTSKYIKCFPEEMSMMHAYFKLGTDSERRNSKSLEVIEEALQSHTEPEKADTEPEPKSEMKKVYEKKMDYAKKLLSDKMKKKENESELPESHCKNCSQPYPQVLSRQRSVIPDVVPRPRNTYYKYDFYVIFNRSERDWVYYSLLQKLEKSYQFKGAIPERDYRLGHNNFYEMERCIKESLKVLIILSSHESKQEEIKSMYEIDFALTLHHDMARSHYIVPVLKDDDCLPPRQLSTLTCVSAVHSNAWEKIVLALETNH</sequence>
<dbReference type="SUPFAM" id="SSF52200">
    <property type="entry name" value="Toll/Interleukin receptor TIR domain"/>
    <property type="match status" value="1"/>
</dbReference>
<comment type="caution">
    <text evidence="3">The sequence shown here is derived from an EMBL/GenBank/DDBJ whole genome shotgun (WGS) entry which is preliminary data.</text>
</comment>
<dbReference type="InterPro" id="IPR042342">
    <property type="entry name" value="TTC22"/>
</dbReference>
<dbReference type="PANTHER" id="PTHR16253">
    <property type="entry name" value="TETRATRICOPEPTIDE REPEAT PROTEIN 22"/>
    <property type="match status" value="1"/>
</dbReference>
<evidence type="ECO:0000256" key="1">
    <source>
        <dbReference type="SAM" id="MobiDB-lite"/>
    </source>
</evidence>
<dbReference type="EMBL" id="NEDP02001345">
    <property type="protein sequence ID" value="OWF53432.1"/>
    <property type="molecule type" value="Genomic_DNA"/>
</dbReference>
<proteinExistence type="predicted"/>
<dbReference type="OrthoDB" id="9976543at2759"/>
<feature type="compositionally biased region" description="Basic and acidic residues" evidence="1">
    <location>
        <begin position="586"/>
        <end position="603"/>
    </location>
</feature>
<organism evidence="3 4">
    <name type="scientific">Mizuhopecten yessoensis</name>
    <name type="common">Japanese scallop</name>
    <name type="synonym">Patinopecten yessoensis</name>
    <dbReference type="NCBI Taxonomy" id="6573"/>
    <lineage>
        <taxon>Eukaryota</taxon>
        <taxon>Metazoa</taxon>
        <taxon>Spiralia</taxon>
        <taxon>Lophotrochozoa</taxon>
        <taxon>Mollusca</taxon>
        <taxon>Bivalvia</taxon>
        <taxon>Autobranchia</taxon>
        <taxon>Pteriomorphia</taxon>
        <taxon>Pectinida</taxon>
        <taxon>Pectinoidea</taxon>
        <taxon>Pectinidae</taxon>
        <taxon>Mizuhopecten</taxon>
    </lineage>
</organism>
<dbReference type="InterPro" id="IPR000157">
    <property type="entry name" value="TIR_dom"/>
</dbReference>
<protein>
    <recommendedName>
        <fullName evidence="2">TIR domain-containing protein</fullName>
    </recommendedName>
</protein>
<reference evidence="3 4" key="1">
    <citation type="journal article" date="2017" name="Nat. Ecol. Evol.">
        <title>Scallop genome provides insights into evolution of bilaterian karyotype and development.</title>
        <authorList>
            <person name="Wang S."/>
            <person name="Zhang J."/>
            <person name="Jiao W."/>
            <person name="Li J."/>
            <person name="Xun X."/>
            <person name="Sun Y."/>
            <person name="Guo X."/>
            <person name="Huan P."/>
            <person name="Dong B."/>
            <person name="Zhang L."/>
            <person name="Hu X."/>
            <person name="Sun X."/>
            <person name="Wang J."/>
            <person name="Zhao C."/>
            <person name="Wang Y."/>
            <person name="Wang D."/>
            <person name="Huang X."/>
            <person name="Wang R."/>
            <person name="Lv J."/>
            <person name="Li Y."/>
            <person name="Zhang Z."/>
            <person name="Liu B."/>
            <person name="Lu W."/>
            <person name="Hui Y."/>
            <person name="Liang J."/>
            <person name="Zhou Z."/>
            <person name="Hou R."/>
            <person name="Li X."/>
            <person name="Liu Y."/>
            <person name="Li H."/>
            <person name="Ning X."/>
            <person name="Lin Y."/>
            <person name="Zhao L."/>
            <person name="Xing Q."/>
            <person name="Dou J."/>
            <person name="Li Y."/>
            <person name="Mao J."/>
            <person name="Guo H."/>
            <person name="Dou H."/>
            <person name="Li T."/>
            <person name="Mu C."/>
            <person name="Jiang W."/>
            <person name="Fu Q."/>
            <person name="Fu X."/>
            <person name="Miao Y."/>
            <person name="Liu J."/>
            <person name="Yu Q."/>
            <person name="Li R."/>
            <person name="Liao H."/>
            <person name="Li X."/>
            <person name="Kong Y."/>
            <person name="Jiang Z."/>
            <person name="Chourrout D."/>
            <person name="Li R."/>
            <person name="Bao Z."/>
        </authorList>
    </citation>
    <scope>NUCLEOTIDE SEQUENCE [LARGE SCALE GENOMIC DNA]</scope>
    <source>
        <strain evidence="3 4">PY_sf001</strain>
    </source>
</reference>
<dbReference type="GO" id="GO:0007165">
    <property type="term" value="P:signal transduction"/>
    <property type="evidence" value="ECO:0007669"/>
    <property type="project" value="InterPro"/>
</dbReference>
<feature type="compositionally biased region" description="Basic and acidic residues" evidence="1">
    <location>
        <begin position="728"/>
        <end position="743"/>
    </location>
</feature>
<dbReference type="Proteomes" id="UP000242188">
    <property type="component" value="Unassembled WGS sequence"/>
</dbReference>
<dbReference type="InterPro" id="IPR011990">
    <property type="entry name" value="TPR-like_helical_dom_sf"/>
</dbReference>
<dbReference type="AlphaFoldDB" id="A0A210QXL1"/>
<feature type="region of interest" description="Disordered" evidence="1">
    <location>
        <begin position="519"/>
        <end position="615"/>
    </location>
</feature>